<sequence length="166" mass="16009">MGGVPAGLPGSCAGRAARQLCRAGLSGRRARWACPGRCPLWDLLEVCPVCLPGEVPRWDPLQVCPVGPPGTPLEAWPVGPASGGVAGGSGREVCRVARPGPVRAGHPGPPAGAGPGRGGPVAAERSCGVGCAGDPAAAPPRGPVGGAGAVARAGPVVASHRAGVAP</sequence>
<name>A0ABP4IAQ9_9PSEU</name>
<evidence type="ECO:0000313" key="3">
    <source>
        <dbReference type="Proteomes" id="UP001501414"/>
    </source>
</evidence>
<protein>
    <submittedName>
        <fullName evidence="2">Uncharacterized protein</fullName>
    </submittedName>
</protein>
<organism evidence="2 3">
    <name type="scientific">Pseudonocardia kongjuensis</name>
    <dbReference type="NCBI Taxonomy" id="102227"/>
    <lineage>
        <taxon>Bacteria</taxon>
        <taxon>Bacillati</taxon>
        <taxon>Actinomycetota</taxon>
        <taxon>Actinomycetes</taxon>
        <taxon>Pseudonocardiales</taxon>
        <taxon>Pseudonocardiaceae</taxon>
        <taxon>Pseudonocardia</taxon>
    </lineage>
</organism>
<evidence type="ECO:0000256" key="1">
    <source>
        <dbReference type="SAM" id="MobiDB-lite"/>
    </source>
</evidence>
<evidence type="ECO:0000313" key="2">
    <source>
        <dbReference type="EMBL" id="GAA1385950.1"/>
    </source>
</evidence>
<dbReference type="Proteomes" id="UP001501414">
    <property type="component" value="Unassembled WGS sequence"/>
</dbReference>
<dbReference type="EMBL" id="BAAAJK010000006">
    <property type="protein sequence ID" value="GAA1385950.1"/>
    <property type="molecule type" value="Genomic_DNA"/>
</dbReference>
<feature type="region of interest" description="Disordered" evidence="1">
    <location>
        <begin position="100"/>
        <end position="120"/>
    </location>
</feature>
<proteinExistence type="predicted"/>
<keyword evidence="3" id="KW-1185">Reference proteome</keyword>
<accession>A0ABP4IAQ9</accession>
<gene>
    <name evidence="2" type="ORF">GCM10009613_19210</name>
</gene>
<comment type="caution">
    <text evidence="2">The sequence shown here is derived from an EMBL/GenBank/DDBJ whole genome shotgun (WGS) entry which is preliminary data.</text>
</comment>
<reference evidence="3" key="1">
    <citation type="journal article" date="2019" name="Int. J. Syst. Evol. Microbiol.">
        <title>The Global Catalogue of Microorganisms (GCM) 10K type strain sequencing project: providing services to taxonomists for standard genome sequencing and annotation.</title>
        <authorList>
            <consortium name="The Broad Institute Genomics Platform"/>
            <consortium name="The Broad Institute Genome Sequencing Center for Infectious Disease"/>
            <person name="Wu L."/>
            <person name="Ma J."/>
        </authorList>
    </citation>
    <scope>NUCLEOTIDE SEQUENCE [LARGE SCALE GENOMIC DNA]</scope>
    <source>
        <strain evidence="3">JCM 11896</strain>
    </source>
</reference>